<evidence type="ECO:0000256" key="1">
    <source>
        <dbReference type="ARBA" id="ARBA00000200"/>
    </source>
</evidence>
<dbReference type="HAMAP" id="MF_01520">
    <property type="entry name" value="IspDF"/>
    <property type="match status" value="1"/>
</dbReference>
<dbReference type="InterPro" id="IPR003526">
    <property type="entry name" value="MECDP_synthase"/>
</dbReference>
<comment type="similarity">
    <text evidence="11">In the C-terminal section; belongs to the IspF family.</text>
</comment>
<dbReference type="eggNOG" id="COG0245">
    <property type="taxonomic scope" value="Bacteria"/>
</dbReference>
<feature type="domain" description="2-C-methyl-D-erythritol 2,4-cyclodiphosphate synthase" evidence="12">
    <location>
        <begin position="245"/>
        <end position="398"/>
    </location>
</feature>
<dbReference type="InterPro" id="IPR034683">
    <property type="entry name" value="IspD/TarI"/>
</dbReference>
<evidence type="ECO:0000256" key="3">
    <source>
        <dbReference type="ARBA" id="ARBA00004709"/>
    </source>
</evidence>
<name>D1PLD9_9FIRM</name>
<feature type="binding site" evidence="11">
    <location>
        <begin position="376"/>
        <end position="379"/>
    </location>
    <ligand>
        <name>4-CDP-2-C-methyl-D-erythritol 2-phosphate</name>
        <dbReference type="ChEBI" id="CHEBI:57919"/>
    </ligand>
</feature>
<dbReference type="EC" id="2.7.7.60" evidence="11"/>
<comment type="pathway">
    <text evidence="3 11">Isoprenoid biosynthesis; isopentenyl diphosphate biosynthesis via DXP pathway; isopentenyl diphosphate from 1-deoxy-D-xylulose 5-phosphate: step 4/6.</text>
</comment>
<feature type="binding site" evidence="11">
    <location>
        <begin position="300"/>
        <end position="302"/>
    </location>
    <ligand>
        <name>4-CDP-2-C-methyl-D-erythritol 2-phosphate</name>
        <dbReference type="ChEBI" id="CHEBI:57919"/>
    </ligand>
</feature>
<dbReference type="AlphaFoldDB" id="D1PLD9"/>
<sequence length="400" mass="42475">MDFFLGNLYNKLNTVRGEVYVMPEQQLPEVTAIVVAAGASRRMGFDKLSYRLPDGQTVLEKSCAALTANPAVTQLVLVCGANRALCEQIAACCAKPCTVVDGGATRADSVRNGLAAAQGELVAIHDAARPFVSQQIITETLQMAARTGAAAPAVPVKDTIKVVRTDRTVDYTPDRASLYAVQTPQCFSRALYEKALAGLNEDTASRVTDDCSLFELAGMPVTLTAGSYENYKITTKDDLQKEKTMRIGHGYDVHQLVEGRKLILGGVEIPYEKGLLGHSDADVLLHAIMDAVLGAAALGDIGKHFPDTDPAYKGADSLALTRAVAGLVREQGYSVGNIDSTILCQAPKLAPHIPAMRAHIAEAFGIPLDAVSVKATTEEHMGFTGEGRGIAAHAVVLLEN</sequence>
<evidence type="ECO:0000313" key="14">
    <source>
        <dbReference type="Proteomes" id="UP000003438"/>
    </source>
</evidence>
<dbReference type="Pfam" id="PF02542">
    <property type="entry name" value="YgbB"/>
    <property type="match status" value="1"/>
</dbReference>
<evidence type="ECO:0000313" key="13">
    <source>
        <dbReference type="EMBL" id="EFB76797.1"/>
    </source>
</evidence>
<feature type="site" description="Transition state stabilizer" evidence="11">
    <location>
        <position position="42"/>
    </location>
</feature>
<dbReference type="InterPro" id="IPR036571">
    <property type="entry name" value="MECDP_synthase_sf"/>
</dbReference>
<dbReference type="GO" id="GO:0050518">
    <property type="term" value="F:2-C-methyl-D-erythritol 4-phosphate cytidylyltransferase activity"/>
    <property type="evidence" value="ECO:0007669"/>
    <property type="project" value="UniProtKB-UniRule"/>
</dbReference>
<dbReference type="InterPro" id="IPR001228">
    <property type="entry name" value="IspD"/>
</dbReference>
<feature type="binding site" evidence="11">
    <location>
        <begin position="278"/>
        <end position="279"/>
    </location>
    <ligand>
        <name>4-CDP-2-C-methyl-D-erythritol 2-phosphate</name>
        <dbReference type="ChEBI" id="CHEBI:57919"/>
    </ligand>
</feature>
<feature type="binding site" evidence="11">
    <location>
        <position position="254"/>
    </location>
    <ligand>
        <name>a divalent metal cation</name>
        <dbReference type="ChEBI" id="CHEBI:60240"/>
    </ligand>
</feature>
<dbReference type="Pfam" id="PF01128">
    <property type="entry name" value="IspD"/>
    <property type="match status" value="1"/>
</dbReference>
<evidence type="ECO:0000256" key="7">
    <source>
        <dbReference type="ARBA" id="ARBA00022723"/>
    </source>
</evidence>
<keyword evidence="9 11" id="KW-0456">Lyase</keyword>
<feature type="binding site" evidence="11">
    <location>
        <begin position="252"/>
        <end position="254"/>
    </location>
    <ligand>
        <name>4-CDP-2-C-methyl-D-erythritol 2-phosphate</name>
        <dbReference type="ChEBI" id="CHEBI:57919"/>
    </ligand>
</feature>
<feature type="binding site" evidence="11">
    <location>
        <position position="383"/>
    </location>
    <ligand>
        <name>4-CDP-2-C-methyl-D-erythritol 2-phosphate</name>
        <dbReference type="ChEBI" id="CHEBI:57919"/>
    </ligand>
</feature>
<dbReference type="GO" id="GO:0016114">
    <property type="term" value="P:terpenoid biosynthetic process"/>
    <property type="evidence" value="ECO:0007669"/>
    <property type="project" value="InterPro"/>
</dbReference>
<evidence type="ECO:0000256" key="10">
    <source>
        <dbReference type="ARBA" id="ARBA00023268"/>
    </source>
</evidence>
<evidence type="ECO:0000256" key="8">
    <source>
        <dbReference type="ARBA" id="ARBA00023229"/>
    </source>
</evidence>
<dbReference type="PROSITE" id="PS01350">
    <property type="entry name" value="ISPF"/>
    <property type="match status" value="1"/>
</dbReference>
<keyword evidence="7 11" id="KW-0479">Metal-binding</keyword>
<feature type="binding site" evidence="11">
    <location>
        <position position="286"/>
    </location>
    <ligand>
        <name>a divalent metal cation</name>
        <dbReference type="ChEBI" id="CHEBI:60240"/>
    </ligand>
</feature>
<feature type="binding site" evidence="11">
    <location>
        <begin position="305"/>
        <end position="309"/>
    </location>
    <ligand>
        <name>4-CDP-2-C-methyl-D-erythritol 2-phosphate</name>
        <dbReference type="ChEBI" id="CHEBI:57919"/>
    </ligand>
</feature>
<dbReference type="NCBIfam" id="TIGR00151">
    <property type="entry name" value="ispF"/>
    <property type="match status" value="1"/>
</dbReference>
<evidence type="ECO:0000259" key="12">
    <source>
        <dbReference type="Pfam" id="PF02542"/>
    </source>
</evidence>
<comment type="catalytic activity">
    <reaction evidence="1 11">
        <text>4-CDP-2-C-methyl-D-erythritol 2-phosphate = 2-C-methyl-D-erythritol 2,4-cyclic diphosphate + CMP</text>
        <dbReference type="Rhea" id="RHEA:23864"/>
        <dbReference type="ChEBI" id="CHEBI:57919"/>
        <dbReference type="ChEBI" id="CHEBI:58483"/>
        <dbReference type="ChEBI" id="CHEBI:60377"/>
        <dbReference type="EC" id="4.6.1.12"/>
    </reaction>
</comment>
<keyword evidence="14" id="KW-1185">Reference proteome</keyword>
<dbReference type="Gene3D" id="3.90.550.10">
    <property type="entry name" value="Spore Coat Polysaccharide Biosynthesis Protein SpsA, Chain A"/>
    <property type="match status" value="1"/>
</dbReference>
<dbReference type="CDD" id="cd00554">
    <property type="entry name" value="MECDP_synthase"/>
    <property type="match status" value="1"/>
</dbReference>
<comment type="function">
    <text evidence="11">Bifunctional enzyme that catalyzes the formation of 4-diphosphocytidyl-2-C-methyl-D-erythritol from CTP and 2-C-methyl-D-erythritol 4-phosphate (MEP) (IspD), and catalyzes the conversion of 4-diphosphocytidyl-2-C-methyl-D-erythritol 2-phosphate (CDP-ME2P) to 2-C-methyl-D-erythritol 2,4-cyclodiphosphate (ME-CPP) with a corresponding release of cytidine 5-monophosphate (CMP) (IspF).</text>
</comment>
<feature type="site" description="Transition state stabilizer" evidence="11">
    <location>
        <position position="377"/>
    </location>
</feature>
<feature type="binding site" evidence="11">
    <location>
        <position position="252"/>
    </location>
    <ligand>
        <name>a divalent metal cation</name>
        <dbReference type="ChEBI" id="CHEBI:60240"/>
    </ligand>
</feature>
<dbReference type="InterPro" id="IPR020555">
    <property type="entry name" value="MECDP_synthase_CS"/>
</dbReference>
<dbReference type="STRING" id="411471.SUBVAR_05178"/>
<dbReference type="FunFam" id="3.90.550.10:FF:000003">
    <property type="entry name" value="2-C-methyl-D-erythritol 4-phosphate cytidylyltransferase"/>
    <property type="match status" value="1"/>
</dbReference>
<evidence type="ECO:0000256" key="9">
    <source>
        <dbReference type="ARBA" id="ARBA00023239"/>
    </source>
</evidence>
<feature type="site" description="Positions MEP for the nucleophilic attack" evidence="11">
    <location>
        <position position="175"/>
    </location>
</feature>
<dbReference type="HAMAP" id="MF_00107">
    <property type="entry name" value="IspF"/>
    <property type="match status" value="1"/>
</dbReference>
<dbReference type="GO" id="GO:0008685">
    <property type="term" value="F:2-C-methyl-D-erythritol 2,4-cyclodiphosphate synthase activity"/>
    <property type="evidence" value="ECO:0007669"/>
    <property type="project" value="UniProtKB-UniRule"/>
</dbReference>
<comment type="similarity">
    <text evidence="11">In the N-terminal section; belongs to the IspD/TarI cytidylyltransferase family. IspD subfamily.</text>
</comment>
<protein>
    <recommendedName>
        <fullName evidence="11">Bifunctional enzyme IspD/IspF</fullName>
    </recommendedName>
    <domain>
        <recommendedName>
            <fullName evidence="11">2-C-methyl-D-erythritol 4-phosphate cytidylyltransferase</fullName>
            <ecNumber evidence="11">2.7.7.60</ecNumber>
        </recommendedName>
        <alternativeName>
            <fullName evidence="11">4-diphosphocytidyl-2C-methyl-D-erythritol synthase</fullName>
        </alternativeName>
        <alternativeName>
            <fullName evidence="11">MEP cytidylyltransferase</fullName>
            <shortName evidence="11">MCT</shortName>
        </alternativeName>
    </domain>
    <domain>
        <recommendedName>
            <fullName evidence="11">2-C-methyl-D-erythritol 2,4-cyclodiphosphate synthase</fullName>
            <shortName evidence="11">MECDP-synthase</shortName>
            <shortName evidence="11">MECPP-synthase</shortName>
            <shortName evidence="11">MECPS</shortName>
            <ecNumber evidence="11">4.6.1.12</ecNumber>
        </recommendedName>
    </domain>
</protein>
<dbReference type="SUPFAM" id="SSF69765">
    <property type="entry name" value="IpsF-like"/>
    <property type="match status" value="1"/>
</dbReference>
<evidence type="ECO:0000256" key="5">
    <source>
        <dbReference type="ARBA" id="ARBA00022679"/>
    </source>
</evidence>
<dbReference type="PANTHER" id="PTHR43181:SF1">
    <property type="entry name" value="2-C-METHYL-D-ERYTHRITOL 2,4-CYCLODIPHOSPHATE SYNTHASE, CHLOROPLASTIC"/>
    <property type="match status" value="1"/>
</dbReference>
<dbReference type="HOGENOM" id="CLU_042800_2_5_9"/>
<dbReference type="CDD" id="cd02516">
    <property type="entry name" value="CDP-ME_synthetase"/>
    <property type="match status" value="1"/>
</dbReference>
<dbReference type="EC" id="4.6.1.12" evidence="11"/>
<dbReference type="PANTHER" id="PTHR43181">
    <property type="entry name" value="2-C-METHYL-D-ERYTHRITOL 2,4-CYCLODIPHOSPHATE SYNTHASE, CHLOROPLASTIC"/>
    <property type="match status" value="1"/>
</dbReference>
<comment type="similarity">
    <text evidence="4">Belongs to the IspF family.</text>
</comment>
<feature type="site" description="Positions MEP for the nucleophilic attack" evidence="11">
    <location>
        <position position="232"/>
    </location>
</feature>
<organism evidence="13 14">
    <name type="scientific">Subdoligranulum variabile DSM 15176</name>
    <dbReference type="NCBI Taxonomy" id="411471"/>
    <lineage>
        <taxon>Bacteria</taxon>
        <taxon>Bacillati</taxon>
        <taxon>Bacillota</taxon>
        <taxon>Clostridia</taxon>
        <taxon>Eubacteriales</taxon>
        <taxon>Oscillospiraceae</taxon>
        <taxon>Subdoligranulum</taxon>
    </lineage>
</organism>
<feature type="site" description="Transition state stabilizer" evidence="11">
    <location>
        <position position="278"/>
    </location>
</feature>
<evidence type="ECO:0000256" key="11">
    <source>
        <dbReference type="HAMAP-Rule" id="MF_01520"/>
    </source>
</evidence>
<dbReference type="GO" id="GO:0019288">
    <property type="term" value="P:isopentenyl diphosphate biosynthetic process, methylerythritol 4-phosphate pathway"/>
    <property type="evidence" value="ECO:0007669"/>
    <property type="project" value="UniProtKB-UniRule"/>
</dbReference>
<dbReference type="Gene3D" id="3.30.1330.50">
    <property type="entry name" value="2-C-methyl-D-erythritol 2,4-cyclodiphosphate synthase"/>
    <property type="match status" value="1"/>
</dbReference>
<dbReference type="UniPathway" id="UPA00056">
    <property type="reaction ID" value="UER00093"/>
</dbReference>
<comment type="pathway">
    <text evidence="11">Isoprenoid biosynthesis; isopentenyl diphosphate biosynthesis via DXP pathway; isopentenyl diphosphate from 1-deoxy-D-xylulose 5-phosphate: step 2/6.</text>
</comment>
<evidence type="ECO:0000256" key="4">
    <source>
        <dbReference type="ARBA" id="ARBA00008480"/>
    </source>
</evidence>
<dbReference type="GO" id="GO:0046872">
    <property type="term" value="F:metal ion binding"/>
    <property type="evidence" value="ECO:0007669"/>
    <property type="project" value="UniProtKB-KW"/>
</dbReference>
<keyword evidence="6 11" id="KW-0548">Nucleotidyltransferase</keyword>
<evidence type="ECO:0000256" key="6">
    <source>
        <dbReference type="ARBA" id="ARBA00022695"/>
    </source>
</evidence>
<dbReference type="EMBL" id="ACBY02000020">
    <property type="protein sequence ID" value="EFB76797.1"/>
    <property type="molecule type" value="Genomic_DNA"/>
</dbReference>
<dbReference type="Proteomes" id="UP000003438">
    <property type="component" value="Unassembled WGS sequence"/>
</dbReference>
<keyword evidence="8 11" id="KW-0414">Isoprene biosynthesis</keyword>
<dbReference type="NCBIfam" id="TIGR00453">
    <property type="entry name" value="ispD"/>
    <property type="match status" value="1"/>
</dbReference>
<comment type="catalytic activity">
    <reaction evidence="11">
        <text>2-C-methyl-D-erythritol 4-phosphate + CTP + H(+) = 4-CDP-2-C-methyl-D-erythritol + diphosphate</text>
        <dbReference type="Rhea" id="RHEA:13429"/>
        <dbReference type="ChEBI" id="CHEBI:15378"/>
        <dbReference type="ChEBI" id="CHEBI:33019"/>
        <dbReference type="ChEBI" id="CHEBI:37563"/>
        <dbReference type="ChEBI" id="CHEBI:57823"/>
        <dbReference type="ChEBI" id="CHEBI:58262"/>
        <dbReference type="EC" id="2.7.7.60"/>
    </reaction>
</comment>
<feature type="region of interest" description="2-C-methyl-D-erythritol 2,4-cyclodiphosphate synthase" evidence="11">
    <location>
        <begin position="246"/>
        <end position="400"/>
    </location>
</feature>
<dbReference type="InterPro" id="IPR029044">
    <property type="entry name" value="Nucleotide-diphossugar_trans"/>
</dbReference>
<gene>
    <name evidence="13" type="primary">ispF</name>
    <name evidence="11" type="synonym">ispDF</name>
    <name evidence="13" type="ORF">SUBVAR_05178</name>
</gene>
<comment type="caution">
    <text evidence="11">Lacks conserved residue(s) required for the propagation of feature annotation.</text>
</comment>
<dbReference type="eggNOG" id="COG1211">
    <property type="taxonomic scope" value="Bacteria"/>
</dbReference>
<dbReference type="SUPFAM" id="SSF53448">
    <property type="entry name" value="Nucleotide-diphospho-sugar transferases"/>
    <property type="match status" value="1"/>
</dbReference>
<dbReference type="InterPro" id="IPR026596">
    <property type="entry name" value="IspD/F"/>
</dbReference>
<comment type="caution">
    <text evidence="13">The sequence shown here is derived from an EMBL/GenBank/DDBJ whole genome shotgun (WGS) entry which is preliminary data.</text>
</comment>
<dbReference type="FunFam" id="3.30.1330.50:FF:000001">
    <property type="entry name" value="2-C-methyl-D-erythritol 2,4-cyclodiphosphate synthase"/>
    <property type="match status" value="1"/>
</dbReference>
<accession>D1PLD9</accession>
<reference evidence="13" key="1">
    <citation type="submission" date="2009-12" db="EMBL/GenBank/DDBJ databases">
        <authorList>
            <person name="Weinstock G."/>
            <person name="Sodergren E."/>
            <person name="Clifton S."/>
            <person name="Fulton L."/>
            <person name="Fulton B."/>
            <person name="Courtney L."/>
            <person name="Fronick C."/>
            <person name="Harrison M."/>
            <person name="Strong C."/>
            <person name="Farmer C."/>
            <person name="Delahaunty K."/>
            <person name="Markovic C."/>
            <person name="Hall O."/>
            <person name="Minx P."/>
            <person name="Tomlinson C."/>
            <person name="Mitreva M."/>
            <person name="Nelson J."/>
            <person name="Hou S."/>
            <person name="Wollam A."/>
            <person name="Pepin K.H."/>
            <person name="Johnson M."/>
            <person name="Bhonagiri V."/>
            <person name="Nash W.E."/>
            <person name="Warren W."/>
            <person name="Chinwalla A."/>
            <person name="Mardis E.R."/>
            <person name="Wilson R.K."/>
        </authorList>
    </citation>
    <scope>NUCLEOTIDE SEQUENCE [LARGE SCALE GENOMIC DNA]</scope>
    <source>
        <strain evidence="13">DSM 15176</strain>
    </source>
</reference>
<keyword evidence="5 11" id="KW-0808">Transferase</keyword>
<keyword evidence="10 11" id="KW-0511">Multifunctional enzyme</keyword>
<evidence type="ECO:0000256" key="2">
    <source>
        <dbReference type="ARBA" id="ARBA00001968"/>
    </source>
</evidence>
<comment type="cofactor">
    <cofactor evidence="2 11">
        <name>a divalent metal cation</name>
        <dbReference type="ChEBI" id="CHEBI:60240"/>
    </cofactor>
</comment>
<feature type="region of interest" description="2-C-methyl-D-erythritol 4-phosphate cytidylyltransferase" evidence="11">
    <location>
        <begin position="1"/>
        <end position="246"/>
    </location>
</feature>
<proteinExistence type="inferred from homology"/>